<dbReference type="InterPro" id="IPR038763">
    <property type="entry name" value="DHH_sf"/>
</dbReference>
<accession>A0A7C4KYU1</accession>
<dbReference type="Gene3D" id="3.10.310.30">
    <property type="match status" value="1"/>
</dbReference>
<dbReference type="GO" id="GO:0006310">
    <property type="term" value="P:DNA recombination"/>
    <property type="evidence" value="ECO:0007669"/>
    <property type="project" value="InterPro"/>
</dbReference>
<dbReference type="Gene3D" id="3.90.1640.30">
    <property type="match status" value="1"/>
</dbReference>
<dbReference type="PANTHER" id="PTHR30255:SF2">
    <property type="entry name" value="SINGLE-STRANDED-DNA-SPECIFIC EXONUCLEASE RECJ"/>
    <property type="match status" value="1"/>
</dbReference>
<evidence type="ECO:0000256" key="4">
    <source>
        <dbReference type="ARBA" id="ARBA00022801"/>
    </source>
</evidence>
<organism evidence="7">
    <name type="scientific">Bellilinea caldifistulae</name>
    <dbReference type="NCBI Taxonomy" id="360411"/>
    <lineage>
        <taxon>Bacteria</taxon>
        <taxon>Bacillati</taxon>
        <taxon>Chloroflexota</taxon>
        <taxon>Anaerolineae</taxon>
        <taxon>Anaerolineales</taxon>
        <taxon>Anaerolineaceae</taxon>
        <taxon>Bellilinea</taxon>
    </lineage>
</organism>
<dbReference type="GO" id="GO:0008409">
    <property type="term" value="F:5'-3' exonuclease activity"/>
    <property type="evidence" value="ECO:0007669"/>
    <property type="project" value="InterPro"/>
</dbReference>
<evidence type="ECO:0000259" key="6">
    <source>
        <dbReference type="PROSITE" id="PS50206"/>
    </source>
</evidence>
<dbReference type="Pfam" id="PF17768">
    <property type="entry name" value="RecJ_OB"/>
    <property type="match status" value="1"/>
</dbReference>
<protein>
    <recommendedName>
        <fullName evidence="2">Single-stranded-DNA-specific exonuclease RecJ</fullName>
    </recommendedName>
</protein>
<dbReference type="InterPro" id="IPR051673">
    <property type="entry name" value="SSDNA_exonuclease_RecJ"/>
</dbReference>
<evidence type="ECO:0000313" key="7">
    <source>
        <dbReference type="EMBL" id="HGS87019.1"/>
    </source>
</evidence>
<dbReference type="EMBL" id="DSXR01000052">
    <property type="protein sequence ID" value="HGS87019.1"/>
    <property type="molecule type" value="Genomic_DNA"/>
</dbReference>
<proteinExistence type="inferred from homology"/>
<comment type="similarity">
    <text evidence="1">Belongs to the RecJ family.</text>
</comment>
<dbReference type="InterPro" id="IPR004610">
    <property type="entry name" value="RecJ"/>
</dbReference>
<dbReference type="PANTHER" id="PTHR30255">
    <property type="entry name" value="SINGLE-STRANDED-DNA-SPECIFIC EXONUCLEASE RECJ"/>
    <property type="match status" value="1"/>
</dbReference>
<evidence type="ECO:0000256" key="2">
    <source>
        <dbReference type="ARBA" id="ARBA00019841"/>
    </source>
</evidence>
<dbReference type="NCBIfam" id="TIGR00644">
    <property type="entry name" value="recJ"/>
    <property type="match status" value="1"/>
</dbReference>
<feature type="domain" description="Rhodanese" evidence="6">
    <location>
        <begin position="137"/>
        <end position="257"/>
    </location>
</feature>
<evidence type="ECO:0000256" key="3">
    <source>
        <dbReference type="ARBA" id="ARBA00022722"/>
    </source>
</evidence>
<keyword evidence="5 7" id="KW-0269">Exonuclease</keyword>
<reference evidence="7" key="1">
    <citation type="journal article" date="2020" name="mSystems">
        <title>Genome- and Community-Level Interaction Insights into Carbon Utilization and Element Cycling Functions of Hydrothermarchaeota in Hydrothermal Sediment.</title>
        <authorList>
            <person name="Zhou Z."/>
            <person name="Liu Y."/>
            <person name="Xu W."/>
            <person name="Pan J."/>
            <person name="Luo Z.H."/>
            <person name="Li M."/>
        </authorList>
    </citation>
    <scope>NUCLEOTIDE SEQUENCE [LARGE SCALE GENOMIC DNA]</scope>
    <source>
        <strain evidence="7">SpSt-556</strain>
    </source>
</reference>
<dbReference type="AlphaFoldDB" id="A0A7C4KYU1"/>
<sequence length="778" mass="86758">MKRLFAGIERIWLDAEDSPLPPSIRQLAGENLLLGRTLARRGFKSFEDARAFLDYHFYHPADPYEMPDVEEGVKLIQNAILTGKKIGVWGDFDVDGQTATTLLVATLKSLGAEVQYYIPVRERESHGVHLDGLERMIADGVQIVLTCDTGISAHHAANFLRQRGIGLVITDHHTLPEQLPEADAVINPQRLPEDHPMHSLAGVGTAFVFAQALCKEMGRPELVEEHLDLVALGCVADVAILRGDTRYWVQRGLELMRNPRRPALLQLMQNAEITPAHLNEQHIGFSLAPRLNAIGRLGDANPVVEFLSSTDSQAIAVFATQLEGYNSQRRFLTEQVFLAALQQIDQDPRVLEYAVLVLHHPEWPGGINGIVASRLVEIFQRPVILLSSPPGQPMRGSARSTEGINITAAIASAQHLLIGFGGHPMAAGLALPAENFLEFRRLVSAHVELQRAQNRQKPVLTIDAWVKIGELNLDFILELERLAPFGAGNPPLVFASRNLTLLDSAPIGKTQEHLMTIVEDEEGNTRRVIWWQGARSILPEGRFDLAYHARPVNFGGDLEVQLEWIVARPLETETIHLSDANRREVIDLRSSEDALRELDRLTIPADQILFWADGEFALDLKVKQRWELAPAETLVICSPPPSQKILSDSIQKVLPKRIILCSLAQPNDKPQSFLQALTAMIRYAIKQNGGKAQIPRMAAALNQREETILAGVDWLVCKGFIRILSREPDFLIIAEGGVPDPSQLRDKEARLRFLLEESRAFREFYQQVSPDSLIKEKP</sequence>
<dbReference type="InterPro" id="IPR001763">
    <property type="entry name" value="Rhodanese-like_dom"/>
</dbReference>
<dbReference type="InterPro" id="IPR001667">
    <property type="entry name" value="DDH_dom"/>
</dbReference>
<comment type="caution">
    <text evidence="7">The sequence shown here is derived from an EMBL/GenBank/DDBJ whole genome shotgun (WGS) entry which is preliminary data.</text>
</comment>
<dbReference type="PROSITE" id="PS50206">
    <property type="entry name" value="RHODANESE_3"/>
    <property type="match status" value="1"/>
</dbReference>
<dbReference type="GO" id="GO:0006281">
    <property type="term" value="P:DNA repair"/>
    <property type="evidence" value="ECO:0007669"/>
    <property type="project" value="InterPro"/>
</dbReference>
<evidence type="ECO:0000256" key="1">
    <source>
        <dbReference type="ARBA" id="ARBA00005915"/>
    </source>
</evidence>
<dbReference type="InterPro" id="IPR003156">
    <property type="entry name" value="DHHA1_dom"/>
</dbReference>
<dbReference type="GO" id="GO:0003676">
    <property type="term" value="F:nucleic acid binding"/>
    <property type="evidence" value="ECO:0007669"/>
    <property type="project" value="InterPro"/>
</dbReference>
<dbReference type="Pfam" id="PF01368">
    <property type="entry name" value="DHH"/>
    <property type="match status" value="1"/>
</dbReference>
<dbReference type="InterPro" id="IPR041122">
    <property type="entry name" value="RecJ_OB"/>
</dbReference>
<keyword evidence="3" id="KW-0540">Nuclease</keyword>
<keyword evidence="4" id="KW-0378">Hydrolase</keyword>
<dbReference type="SUPFAM" id="SSF64182">
    <property type="entry name" value="DHH phosphoesterases"/>
    <property type="match status" value="1"/>
</dbReference>
<gene>
    <name evidence="7" type="primary">recJ</name>
    <name evidence="7" type="ORF">ENT17_05305</name>
</gene>
<dbReference type="Pfam" id="PF02272">
    <property type="entry name" value="DHHA1"/>
    <property type="match status" value="1"/>
</dbReference>
<name>A0A7C4KYU1_9CHLR</name>
<evidence type="ECO:0000256" key="5">
    <source>
        <dbReference type="ARBA" id="ARBA00022839"/>
    </source>
</evidence>